<accession>A0A392V1H2</accession>
<name>A0A392V1H2_9FABA</name>
<sequence length="44" mass="4860">KKTNFTLALKVTLQRLLMLTCPSDLFSASEPLEVKTSESGSFRA</sequence>
<dbReference type="EMBL" id="LXQA011036098">
    <property type="protein sequence ID" value="MCI82144.1"/>
    <property type="molecule type" value="Genomic_DNA"/>
</dbReference>
<reference evidence="1 2" key="1">
    <citation type="journal article" date="2018" name="Front. Plant Sci.">
        <title>Red Clover (Trifolium pratense) and Zigzag Clover (T. medium) - A Picture of Genomic Similarities and Differences.</title>
        <authorList>
            <person name="Dluhosova J."/>
            <person name="Istvanek J."/>
            <person name="Nedelnik J."/>
            <person name="Repkova J."/>
        </authorList>
    </citation>
    <scope>NUCLEOTIDE SEQUENCE [LARGE SCALE GENOMIC DNA]</scope>
    <source>
        <strain evidence="2">cv. 10/8</strain>
        <tissue evidence="1">Leaf</tissue>
    </source>
</reference>
<dbReference type="Proteomes" id="UP000265520">
    <property type="component" value="Unassembled WGS sequence"/>
</dbReference>
<evidence type="ECO:0000313" key="1">
    <source>
        <dbReference type="EMBL" id="MCI82144.1"/>
    </source>
</evidence>
<dbReference type="AlphaFoldDB" id="A0A392V1H2"/>
<proteinExistence type="predicted"/>
<comment type="caution">
    <text evidence="1">The sequence shown here is derived from an EMBL/GenBank/DDBJ whole genome shotgun (WGS) entry which is preliminary data.</text>
</comment>
<keyword evidence="2" id="KW-1185">Reference proteome</keyword>
<feature type="non-terminal residue" evidence="1">
    <location>
        <position position="1"/>
    </location>
</feature>
<protein>
    <submittedName>
        <fullName evidence="1">Uncharacterized protein</fullName>
    </submittedName>
</protein>
<organism evidence="1 2">
    <name type="scientific">Trifolium medium</name>
    <dbReference type="NCBI Taxonomy" id="97028"/>
    <lineage>
        <taxon>Eukaryota</taxon>
        <taxon>Viridiplantae</taxon>
        <taxon>Streptophyta</taxon>
        <taxon>Embryophyta</taxon>
        <taxon>Tracheophyta</taxon>
        <taxon>Spermatophyta</taxon>
        <taxon>Magnoliopsida</taxon>
        <taxon>eudicotyledons</taxon>
        <taxon>Gunneridae</taxon>
        <taxon>Pentapetalae</taxon>
        <taxon>rosids</taxon>
        <taxon>fabids</taxon>
        <taxon>Fabales</taxon>
        <taxon>Fabaceae</taxon>
        <taxon>Papilionoideae</taxon>
        <taxon>50 kb inversion clade</taxon>
        <taxon>NPAAA clade</taxon>
        <taxon>Hologalegina</taxon>
        <taxon>IRL clade</taxon>
        <taxon>Trifolieae</taxon>
        <taxon>Trifolium</taxon>
    </lineage>
</organism>
<evidence type="ECO:0000313" key="2">
    <source>
        <dbReference type="Proteomes" id="UP000265520"/>
    </source>
</evidence>